<accession>A0A016WPY9</accession>
<name>A0A016WPY9_9BILA</name>
<evidence type="ECO:0000313" key="1">
    <source>
        <dbReference type="EMBL" id="EYC41735.1"/>
    </source>
</evidence>
<protein>
    <submittedName>
        <fullName evidence="1">Uncharacterized protein</fullName>
    </submittedName>
</protein>
<dbReference type="AlphaFoldDB" id="A0A016WPY9"/>
<reference evidence="2" key="1">
    <citation type="journal article" date="2015" name="Nat. Genet.">
        <title>The genome and transcriptome of the zoonotic hookworm Ancylostoma ceylanicum identify infection-specific gene families.</title>
        <authorList>
            <person name="Schwarz E.M."/>
            <person name="Hu Y."/>
            <person name="Antoshechkin I."/>
            <person name="Miller M.M."/>
            <person name="Sternberg P.W."/>
            <person name="Aroian R.V."/>
        </authorList>
    </citation>
    <scope>NUCLEOTIDE SEQUENCE</scope>
    <source>
        <strain evidence="2">HY135</strain>
    </source>
</reference>
<comment type="caution">
    <text evidence="1">The sequence shown here is derived from an EMBL/GenBank/DDBJ whole genome shotgun (WGS) entry which is preliminary data.</text>
</comment>
<proteinExistence type="predicted"/>
<dbReference type="EMBL" id="JARK01000158">
    <property type="protein sequence ID" value="EYC41735.1"/>
    <property type="molecule type" value="Genomic_DNA"/>
</dbReference>
<keyword evidence="2" id="KW-1185">Reference proteome</keyword>
<organism evidence="1 2">
    <name type="scientific">Ancylostoma ceylanicum</name>
    <dbReference type="NCBI Taxonomy" id="53326"/>
    <lineage>
        <taxon>Eukaryota</taxon>
        <taxon>Metazoa</taxon>
        <taxon>Ecdysozoa</taxon>
        <taxon>Nematoda</taxon>
        <taxon>Chromadorea</taxon>
        <taxon>Rhabditida</taxon>
        <taxon>Rhabditina</taxon>
        <taxon>Rhabditomorpha</taxon>
        <taxon>Strongyloidea</taxon>
        <taxon>Ancylostomatidae</taxon>
        <taxon>Ancylostomatinae</taxon>
        <taxon>Ancylostoma</taxon>
    </lineage>
</organism>
<dbReference type="Proteomes" id="UP000024635">
    <property type="component" value="Unassembled WGS sequence"/>
</dbReference>
<sequence>MDRMKRLLLIEGCPSERCTHIPGNDKGVSEAYYFLTYISEIGGISGGCALIPNEDSGDDNSVKAGFFISPQHTFTPSEHSLFAWTARSFERGPLESRLQKYGKPVPIACLTATLSLRPFPSKSSHATDPTPTCYPTQMVWNNMTTCSTVIIIFIHFLHSDGVAVEYATSNMILAVYFRIDRLLHITQLVEDQGVGKPGLGFMNR</sequence>
<gene>
    <name evidence="1" type="primary">Acey_s0558.g3414</name>
    <name evidence="1" type="ORF">Y032_0558g3414</name>
</gene>
<evidence type="ECO:0000313" key="2">
    <source>
        <dbReference type="Proteomes" id="UP000024635"/>
    </source>
</evidence>